<reference evidence="1 2" key="1">
    <citation type="submission" date="2021-07" db="EMBL/GenBank/DDBJ databases">
        <authorList>
            <person name="So Y."/>
        </authorList>
    </citation>
    <scope>NUCLEOTIDE SEQUENCE [LARGE SCALE GENOMIC DNA]</scope>
    <source>
        <strain evidence="1 2">HJA6</strain>
    </source>
</reference>
<proteinExistence type="predicted"/>
<comment type="caution">
    <text evidence="1">The sequence shown here is derived from an EMBL/GenBank/DDBJ whole genome shotgun (WGS) entry which is preliminary data.</text>
</comment>
<protein>
    <submittedName>
        <fullName evidence="1">DUF2336 domain-containing protein</fullName>
    </submittedName>
</protein>
<name>A0ABS7A731_9PROT</name>
<sequence length="403" mass="41612">MMDVREIARILEGGPPAARTALAANPETPPEALYYLMADRAPEIRAAVAGNPASPHQTFGPLALDDDVAVRRALAERLAQLLPGLPPAQQDRLAQAAWTALAQLAADVVEDIRATVAEAVKDLPDAPRAMMLGLARDASPRVADPVLRLCPLLTEEDLLGLVAAPPIAATLTAIARRPAISETVADALVASGDTFAITALLGNHTAAIRESTLDALVVQAAEYAAWQEPLVRRPDLPPRAALALADFVAETLLAPLAQRSDLPAETTARIRAAVAQRLAGAPRPGETAEDAATRVCILMQAGALDAAAMLRASGAGERHFVATGLAALADVPQSDVDHAVVTRCAKTLAGLCRKAGLDDATAEAVVALLAPAPPVAGAAPMAVAVGDGELRWRIDALSRAAAQ</sequence>
<evidence type="ECO:0000313" key="1">
    <source>
        <dbReference type="EMBL" id="MBW6398122.1"/>
    </source>
</evidence>
<organism evidence="1 2">
    <name type="scientific">Roseomonas alba</name>
    <dbReference type="NCBI Taxonomy" id="2846776"/>
    <lineage>
        <taxon>Bacteria</taxon>
        <taxon>Pseudomonadati</taxon>
        <taxon>Pseudomonadota</taxon>
        <taxon>Alphaproteobacteria</taxon>
        <taxon>Acetobacterales</taxon>
        <taxon>Roseomonadaceae</taxon>
        <taxon>Roseomonas</taxon>
    </lineage>
</organism>
<dbReference type="Gene3D" id="1.25.10.10">
    <property type="entry name" value="Leucine-rich Repeat Variant"/>
    <property type="match status" value="1"/>
</dbReference>
<dbReference type="Pfam" id="PF10098">
    <property type="entry name" value="DUF2336"/>
    <property type="match status" value="1"/>
</dbReference>
<keyword evidence="2" id="KW-1185">Reference proteome</keyword>
<dbReference type="InterPro" id="IPR016024">
    <property type="entry name" value="ARM-type_fold"/>
</dbReference>
<accession>A0ABS7A731</accession>
<dbReference type="InterPro" id="IPR019285">
    <property type="entry name" value="DUF2336"/>
</dbReference>
<dbReference type="SUPFAM" id="SSF48371">
    <property type="entry name" value="ARM repeat"/>
    <property type="match status" value="1"/>
</dbReference>
<evidence type="ECO:0000313" key="2">
    <source>
        <dbReference type="Proteomes" id="UP001196565"/>
    </source>
</evidence>
<dbReference type="EMBL" id="JAHYBZ010000003">
    <property type="protein sequence ID" value="MBW6398122.1"/>
    <property type="molecule type" value="Genomic_DNA"/>
</dbReference>
<dbReference type="InterPro" id="IPR011989">
    <property type="entry name" value="ARM-like"/>
</dbReference>
<dbReference type="Proteomes" id="UP001196565">
    <property type="component" value="Unassembled WGS sequence"/>
</dbReference>
<gene>
    <name evidence="1" type="ORF">KPL78_09710</name>
</gene>